<accession>A0A085Z6Z7</accession>
<evidence type="ECO:0000256" key="1">
    <source>
        <dbReference type="SAM" id="SignalP"/>
    </source>
</evidence>
<dbReference type="OrthoDB" id="1447404at2"/>
<evidence type="ECO:0008006" key="4">
    <source>
        <dbReference type="Google" id="ProtNLM"/>
    </source>
</evidence>
<organism evidence="2 3">
    <name type="scientific">Chryseobacterium formosense</name>
    <dbReference type="NCBI Taxonomy" id="236814"/>
    <lineage>
        <taxon>Bacteria</taxon>
        <taxon>Pseudomonadati</taxon>
        <taxon>Bacteroidota</taxon>
        <taxon>Flavobacteriia</taxon>
        <taxon>Flavobacteriales</taxon>
        <taxon>Weeksellaceae</taxon>
        <taxon>Chryseobacterium group</taxon>
        <taxon>Chryseobacterium</taxon>
    </lineage>
</organism>
<dbReference type="RefSeq" id="WP_034674260.1">
    <property type="nucleotide sequence ID" value="NZ_FPAP01000002.1"/>
</dbReference>
<dbReference type="PROSITE" id="PS51257">
    <property type="entry name" value="PROKAR_LIPOPROTEIN"/>
    <property type="match status" value="1"/>
</dbReference>
<dbReference type="AlphaFoldDB" id="A0A085Z6Z7"/>
<dbReference type="STRING" id="236814.IX39_06010"/>
<dbReference type="Proteomes" id="UP000028713">
    <property type="component" value="Unassembled WGS sequence"/>
</dbReference>
<protein>
    <recommendedName>
        <fullName evidence="4">PrcB C-terminal domain-containing protein</fullName>
    </recommendedName>
</protein>
<evidence type="ECO:0000313" key="2">
    <source>
        <dbReference type="EMBL" id="KFF00211.1"/>
    </source>
</evidence>
<keyword evidence="3" id="KW-1185">Reference proteome</keyword>
<proteinExistence type="predicted"/>
<feature type="signal peptide" evidence="1">
    <location>
        <begin position="1"/>
        <end position="23"/>
    </location>
</feature>
<keyword evidence="1" id="KW-0732">Signal</keyword>
<comment type="caution">
    <text evidence="2">The sequence shown here is derived from an EMBL/GenBank/DDBJ whole genome shotgun (WGS) entry which is preliminary data.</text>
</comment>
<reference evidence="2 3" key="1">
    <citation type="submission" date="2014-07" db="EMBL/GenBank/DDBJ databases">
        <title>Genome of Chryseobacterium formosense LMG 24722.</title>
        <authorList>
            <person name="Pipes S.E."/>
            <person name="Stropko S.J."/>
            <person name="Newman J.D."/>
        </authorList>
    </citation>
    <scope>NUCLEOTIDE SEQUENCE [LARGE SCALE GENOMIC DNA]</scope>
    <source>
        <strain evidence="2 3">LMG 24722</strain>
    </source>
</reference>
<evidence type="ECO:0000313" key="3">
    <source>
        <dbReference type="Proteomes" id="UP000028713"/>
    </source>
</evidence>
<dbReference type="EMBL" id="JPRP01000001">
    <property type="protein sequence ID" value="KFF00211.1"/>
    <property type="molecule type" value="Genomic_DNA"/>
</dbReference>
<gene>
    <name evidence="2" type="ORF">IX39_06010</name>
</gene>
<dbReference type="eggNOG" id="ENOG5032TQP">
    <property type="taxonomic scope" value="Bacteria"/>
</dbReference>
<name>A0A085Z6Z7_9FLAO</name>
<sequence length="152" mass="17281">MKKHLFLLLCFVFLIITSCNDHHDNTESKNLFTSQLIGKGIITANYVVQQNTVMTNSAQWNQFLNQIDTPTHQTSASFTQTYIDFNEFMAIVVVDEVYPNGGHSIDIIAVEEHPQYINVDIEKLLQGNATSVITQPYHIVKIPKTIKPILFN</sequence>
<feature type="chain" id="PRO_5001800670" description="PrcB C-terminal domain-containing protein" evidence="1">
    <location>
        <begin position="24"/>
        <end position="152"/>
    </location>
</feature>